<sequence length="56" mass="6114">MLPKGSARGVWATSSRWGMQCRAARESAYVCACLAIKIASLGSLLGAFWRIRRLDA</sequence>
<dbReference type="AlphaFoldDB" id="A0A6G1I172"/>
<protein>
    <submittedName>
        <fullName evidence="2">Uncharacterized protein</fullName>
    </submittedName>
</protein>
<keyword evidence="1" id="KW-0812">Transmembrane</keyword>
<organism evidence="2 3">
    <name type="scientific">Trichodelitschia bisporula</name>
    <dbReference type="NCBI Taxonomy" id="703511"/>
    <lineage>
        <taxon>Eukaryota</taxon>
        <taxon>Fungi</taxon>
        <taxon>Dikarya</taxon>
        <taxon>Ascomycota</taxon>
        <taxon>Pezizomycotina</taxon>
        <taxon>Dothideomycetes</taxon>
        <taxon>Dothideomycetes incertae sedis</taxon>
        <taxon>Phaeotrichales</taxon>
        <taxon>Phaeotrichaceae</taxon>
        <taxon>Trichodelitschia</taxon>
    </lineage>
</organism>
<gene>
    <name evidence="2" type="ORF">EJ06DRAFT_362364</name>
</gene>
<dbReference type="Proteomes" id="UP000799640">
    <property type="component" value="Unassembled WGS sequence"/>
</dbReference>
<evidence type="ECO:0000313" key="2">
    <source>
        <dbReference type="EMBL" id="KAF2401819.1"/>
    </source>
</evidence>
<keyword evidence="3" id="KW-1185">Reference proteome</keyword>
<keyword evidence="1" id="KW-0472">Membrane</keyword>
<keyword evidence="1" id="KW-1133">Transmembrane helix</keyword>
<dbReference type="EMBL" id="ML996692">
    <property type="protein sequence ID" value="KAF2401819.1"/>
    <property type="molecule type" value="Genomic_DNA"/>
</dbReference>
<proteinExistence type="predicted"/>
<reference evidence="2" key="1">
    <citation type="journal article" date="2020" name="Stud. Mycol.">
        <title>101 Dothideomycetes genomes: a test case for predicting lifestyles and emergence of pathogens.</title>
        <authorList>
            <person name="Haridas S."/>
            <person name="Albert R."/>
            <person name="Binder M."/>
            <person name="Bloem J."/>
            <person name="Labutti K."/>
            <person name="Salamov A."/>
            <person name="Andreopoulos B."/>
            <person name="Baker S."/>
            <person name="Barry K."/>
            <person name="Bills G."/>
            <person name="Bluhm B."/>
            <person name="Cannon C."/>
            <person name="Castanera R."/>
            <person name="Culley D."/>
            <person name="Daum C."/>
            <person name="Ezra D."/>
            <person name="Gonzalez J."/>
            <person name="Henrissat B."/>
            <person name="Kuo A."/>
            <person name="Liang C."/>
            <person name="Lipzen A."/>
            <person name="Lutzoni F."/>
            <person name="Magnuson J."/>
            <person name="Mondo S."/>
            <person name="Nolan M."/>
            <person name="Ohm R."/>
            <person name="Pangilinan J."/>
            <person name="Park H.-J."/>
            <person name="Ramirez L."/>
            <person name="Alfaro M."/>
            <person name="Sun H."/>
            <person name="Tritt A."/>
            <person name="Yoshinaga Y."/>
            <person name="Zwiers L.-H."/>
            <person name="Turgeon B."/>
            <person name="Goodwin S."/>
            <person name="Spatafora J."/>
            <person name="Crous P."/>
            <person name="Grigoriev I."/>
        </authorList>
    </citation>
    <scope>NUCLEOTIDE SEQUENCE</scope>
    <source>
        <strain evidence="2">CBS 262.69</strain>
    </source>
</reference>
<feature type="transmembrane region" description="Helical" evidence="1">
    <location>
        <begin position="27"/>
        <end position="49"/>
    </location>
</feature>
<accession>A0A6G1I172</accession>
<name>A0A6G1I172_9PEZI</name>
<evidence type="ECO:0000313" key="3">
    <source>
        <dbReference type="Proteomes" id="UP000799640"/>
    </source>
</evidence>
<evidence type="ECO:0000256" key="1">
    <source>
        <dbReference type="SAM" id="Phobius"/>
    </source>
</evidence>